<dbReference type="PANTHER" id="PTHR14905:SF11">
    <property type="entry name" value="TINC (EUROFUNG)"/>
    <property type="match status" value="1"/>
</dbReference>
<feature type="compositionally biased region" description="Gly residues" evidence="1">
    <location>
        <begin position="766"/>
        <end position="803"/>
    </location>
</feature>
<dbReference type="OrthoDB" id="2506204at2759"/>
<feature type="signal peptide" evidence="2">
    <location>
        <begin position="1"/>
        <end position="27"/>
    </location>
</feature>
<dbReference type="EMBL" id="JH921433">
    <property type="protein sequence ID" value="EKD18551.1"/>
    <property type="molecule type" value="Genomic_DNA"/>
</dbReference>
<gene>
    <name evidence="3" type="ORF">MBM_03544</name>
</gene>
<dbReference type="InterPro" id="IPR010816">
    <property type="entry name" value="Het-C"/>
</dbReference>
<evidence type="ECO:0000313" key="3">
    <source>
        <dbReference type="EMBL" id="EKD18551.1"/>
    </source>
</evidence>
<dbReference type="Pfam" id="PF07217">
    <property type="entry name" value="Het-C"/>
    <property type="match status" value="1"/>
</dbReference>
<feature type="compositionally biased region" description="Basic and acidic residues" evidence="1">
    <location>
        <begin position="906"/>
        <end position="916"/>
    </location>
</feature>
<feature type="region of interest" description="Disordered" evidence="1">
    <location>
        <begin position="728"/>
        <end position="917"/>
    </location>
</feature>
<dbReference type="Proteomes" id="UP000006753">
    <property type="component" value="Unassembled WGS sequence"/>
</dbReference>
<feature type="compositionally biased region" description="Basic and acidic residues" evidence="1">
    <location>
        <begin position="728"/>
        <end position="748"/>
    </location>
</feature>
<accession>K1X008</accession>
<feature type="chain" id="PRO_5003852833" evidence="2">
    <location>
        <begin position="28"/>
        <end position="970"/>
    </location>
</feature>
<feature type="compositionally biased region" description="Polar residues" evidence="1">
    <location>
        <begin position="680"/>
        <end position="692"/>
    </location>
</feature>
<organism evidence="3 4">
    <name type="scientific">Marssonina brunnea f. sp. multigermtubi (strain MB_m1)</name>
    <name type="common">Marssonina leaf spot fungus</name>
    <dbReference type="NCBI Taxonomy" id="1072389"/>
    <lineage>
        <taxon>Eukaryota</taxon>
        <taxon>Fungi</taxon>
        <taxon>Dikarya</taxon>
        <taxon>Ascomycota</taxon>
        <taxon>Pezizomycotina</taxon>
        <taxon>Leotiomycetes</taxon>
        <taxon>Helotiales</taxon>
        <taxon>Drepanopezizaceae</taxon>
        <taxon>Drepanopeziza</taxon>
    </lineage>
</organism>
<dbReference type="HOGENOM" id="CLU_010063_0_1_1"/>
<feature type="compositionally biased region" description="Basic residues" evidence="1">
    <location>
        <begin position="843"/>
        <end position="871"/>
    </location>
</feature>
<evidence type="ECO:0000256" key="2">
    <source>
        <dbReference type="SAM" id="SignalP"/>
    </source>
</evidence>
<dbReference type="OMA" id="VQDCGHG"/>
<reference evidence="3 4" key="1">
    <citation type="journal article" date="2012" name="BMC Genomics">
        <title>Sequencing the genome of Marssonina brunnea reveals fungus-poplar co-evolution.</title>
        <authorList>
            <person name="Zhu S."/>
            <person name="Cao Y.-Z."/>
            <person name="Jiang C."/>
            <person name="Tan B.-Y."/>
            <person name="Wang Z."/>
            <person name="Feng S."/>
            <person name="Zhang L."/>
            <person name="Su X.-H."/>
            <person name="Brejova B."/>
            <person name="Vinar T."/>
            <person name="Xu M."/>
            <person name="Wang M.-X."/>
            <person name="Zhang S.-G."/>
            <person name="Huang M.-R."/>
            <person name="Wu R."/>
            <person name="Zhou Y."/>
        </authorList>
    </citation>
    <scope>NUCLEOTIDE SEQUENCE [LARGE SCALE GENOMIC DNA]</scope>
    <source>
        <strain evidence="3 4">MB_m1</strain>
    </source>
</reference>
<keyword evidence="4" id="KW-1185">Reference proteome</keyword>
<keyword evidence="2" id="KW-0732">Signal</keyword>
<feature type="compositionally biased region" description="Basic residues" evidence="1">
    <location>
        <begin position="884"/>
        <end position="903"/>
    </location>
</feature>
<feature type="region of interest" description="Disordered" evidence="1">
    <location>
        <begin position="670"/>
        <end position="693"/>
    </location>
</feature>
<sequence>MPSYSFSSTTLLLSLAFVLLLARPVHAFGAGNIASVAKIEGSNWRHGDIEDTLLTLLMSRAAGGKKFDKMSVARVYFGNWLRDYSQAIDVGTVKYVSAEAIRILLWVLGFMTFGFGTKEFEVTTERLGCYRPEDHIDNPKDYADNIDATQYDRRLRGPVDERVELAIDPQTGLKNYIANERAGIMTSALHVRKLFTQCIHLGRSYNRSQNKDELYEALRLLGTGLHCLEDYSAHSNYTELALIEMGERDIFPHVGRRTKIRLQGARTEVYPIVTGTFGGVDFLHSVMGEVSDKATQSEIQELEGTIQDQANGDTSLLQDLLNKIPKGIFGGNDEASKADELKTNATAAQMNQVRVSPLEPEGFTIQMQEIAKEIKPIMAWHDEIMLSITEAIEKVPVLPELIEQLEGQVNVFVFSLIAPFVLPIISQIKNELNTGSSEIIQSSKDKQLIVFNDDESSDPTHSMLSKDHFSNVLNEPAGKIASQVLKWVVPQIIQCMDDERADVDRTVNRIISGVFHHPAQRDFGQDGASDGRRQMFQVVEHWWTSMSGRAQDELRGQLSRQGVLNGENHKPGVEDTGHGCCKPLGMAKSSGGGKGGNNAIAAGLMGGLQSALGGKKHSGGHGGSSGGYEKQANQSINSFASEAAGGGALGGLVGALAGGVGSSLLSGAFGGDGDEKPQTKKYSQQGYNSSGEYQHKTTEYGRAGDNYAQAEYTQTQRPDGGRQTEYQRYEQDEQGHGSRFEQRREERPGYGGGFEQTERQDYNVPGGFGGGGYQEPGQEYGGGRGGYGGPPRQEYGGGGGFSGQGFSEPPRQEFGGGYEYGQQQPYGGERRERRGSNSSNEGRRKRSGSHERKKHGGHKKERSRSRERKYKNKSDDGDSDDEKKHRRKRSKSRGSNERRKRSNSRGSDEGRRRWIMGDRTGGDLASFLKGNLGGQMAVETVSRSLYVWFSSMGYMAKQKVLSHSLLTPSA</sequence>
<evidence type="ECO:0000256" key="1">
    <source>
        <dbReference type="SAM" id="MobiDB-lite"/>
    </source>
</evidence>
<dbReference type="PANTHER" id="PTHR14905">
    <property type="entry name" value="NG37"/>
    <property type="match status" value="1"/>
</dbReference>
<dbReference type="KEGG" id="mbe:MBM_03544"/>
<dbReference type="AlphaFoldDB" id="K1X008"/>
<dbReference type="InParanoid" id="K1X008"/>
<protein>
    <submittedName>
        <fullName evidence="3">Heterokaryon incompatibility protein Het-C</fullName>
    </submittedName>
</protein>
<evidence type="ECO:0000313" key="4">
    <source>
        <dbReference type="Proteomes" id="UP000006753"/>
    </source>
</evidence>
<dbReference type="eggNOG" id="ENOG502QRXF">
    <property type="taxonomic scope" value="Eukaryota"/>
</dbReference>
<dbReference type="InterPro" id="IPR052577">
    <property type="entry name" value="VWA7"/>
</dbReference>
<name>K1X008_MARBU</name>
<proteinExistence type="predicted"/>